<dbReference type="Proteomes" id="UP000647017">
    <property type="component" value="Unassembled WGS sequence"/>
</dbReference>
<feature type="domain" description="Aminoglycoside phosphotransferase" evidence="1">
    <location>
        <begin position="54"/>
        <end position="236"/>
    </location>
</feature>
<protein>
    <recommendedName>
        <fullName evidence="1">Aminoglycoside phosphotransferase domain-containing protein</fullName>
    </recommendedName>
</protein>
<organism evidence="2 3">
    <name type="scientific">Micromonospora andamanensis</name>
    <dbReference type="NCBI Taxonomy" id="1287068"/>
    <lineage>
        <taxon>Bacteria</taxon>
        <taxon>Bacillati</taxon>
        <taxon>Actinomycetota</taxon>
        <taxon>Actinomycetes</taxon>
        <taxon>Micromonosporales</taxon>
        <taxon>Micromonosporaceae</taxon>
        <taxon>Micromonospora</taxon>
    </lineage>
</organism>
<dbReference type="EMBL" id="BOOZ01000026">
    <property type="protein sequence ID" value="GIJ10994.1"/>
    <property type="molecule type" value="Genomic_DNA"/>
</dbReference>
<dbReference type="InterPro" id="IPR011009">
    <property type="entry name" value="Kinase-like_dom_sf"/>
</dbReference>
<gene>
    <name evidence="2" type="ORF">Van01_42080</name>
</gene>
<reference evidence="2 3" key="1">
    <citation type="submission" date="2021-01" db="EMBL/GenBank/DDBJ databases">
        <title>Whole genome shotgun sequence of Verrucosispora andamanensis NBRC 109075.</title>
        <authorList>
            <person name="Komaki H."/>
            <person name="Tamura T."/>
        </authorList>
    </citation>
    <scope>NUCLEOTIDE SEQUENCE [LARGE SCALE GENOMIC DNA]</scope>
    <source>
        <strain evidence="2 3">NBRC 109075</strain>
    </source>
</reference>
<evidence type="ECO:0000313" key="3">
    <source>
        <dbReference type="Proteomes" id="UP000647017"/>
    </source>
</evidence>
<comment type="caution">
    <text evidence="2">The sequence shown here is derived from an EMBL/GenBank/DDBJ whole genome shotgun (WGS) entry which is preliminary data.</text>
</comment>
<dbReference type="Pfam" id="PF01636">
    <property type="entry name" value="APH"/>
    <property type="match status" value="1"/>
</dbReference>
<dbReference type="Gene3D" id="3.90.1200.10">
    <property type="match status" value="1"/>
</dbReference>
<dbReference type="SUPFAM" id="SSF56112">
    <property type="entry name" value="Protein kinase-like (PK-like)"/>
    <property type="match status" value="1"/>
</dbReference>
<sequence>MFGSRKRPRWAELPASVRGIIEELLGDPVAYAESCAGGFSPGFASRLTLQGGHRAFVKAVDAQLWPIEASHYRAEAAVTGRLPAGMPVPRLLNLRDDGRWVILAFEQVDGVAPGQPWTAPQIRRLVAQAVTFAQAATPSPVELPRDHPRLGGWAGFAHDQHATARLPSVSTWASHHLDQLTALEREGLRAAQGDSLVHCDLYPHNILVSGDRVVFVDWPHARLGVPVIDLIALLTGVAADGVDPEPYLHPALPALRCPPATFDAILAAHTGFLTAGALAPMPTGLEAIAEEKLRLATAATRWLQQRCAFP</sequence>
<evidence type="ECO:0000313" key="2">
    <source>
        <dbReference type="EMBL" id="GIJ10994.1"/>
    </source>
</evidence>
<accession>A0ABQ4HZC9</accession>
<keyword evidence="3" id="KW-1185">Reference proteome</keyword>
<dbReference type="RefSeq" id="WP_204010282.1">
    <property type="nucleotide sequence ID" value="NZ_BOOZ01000026.1"/>
</dbReference>
<name>A0ABQ4HZC9_9ACTN</name>
<proteinExistence type="predicted"/>
<evidence type="ECO:0000259" key="1">
    <source>
        <dbReference type="Pfam" id="PF01636"/>
    </source>
</evidence>
<dbReference type="InterPro" id="IPR002575">
    <property type="entry name" value="Aminoglycoside_PTrfase"/>
</dbReference>